<dbReference type="EMBL" id="VUJW01000004">
    <property type="protein sequence ID" value="KAA1426982.1"/>
    <property type="molecule type" value="Genomic_DNA"/>
</dbReference>
<dbReference type="GO" id="GO:0005576">
    <property type="term" value="C:extracellular region"/>
    <property type="evidence" value="ECO:0007669"/>
    <property type="project" value="TreeGrafter"/>
</dbReference>
<dbReference type="AlphaFoldDB" id="A0A5B1M221"/>
<dbReference type="PANTHER" id="PTHR33371">
    <property type="entry name" value="INTERMEMBRANE PHOSPHOLIPID TRANSPORT SYSTEM BINDING PROTEIN MLAD-RELATED"/>
    <property type="match status" value="1"/>
</dbReference>
<dbReference type="Pfam" id="PF02470">
    <property type="entry name" value="MlaD"/>
    <property type="match status" value="1"/>
</dbReference>
<dbReference type="InterPro" id="IPR024516">
    <property type="entry name" value="Mce_C"/>
</dbReference>
<evidence type="ECO:0000259" key="3">
    <source>
        <dbReference type="Pfam" id="PF11887"/>
    </source>
</evidence>
<keyword evidence="1" id="KW-0812">Transmembrane</keyword>
<accession>A0A5B1M221</accession>
<reference evidence="4 5" key="1">
    <citation type="submission" date="2019-09" db="EMBL/GenBank/DDBJ databases">
        <title>Nocardioides panacisoli sp. nov., isolated from the soil of a ginseng field.</title>
        <authorList>
            <person name="Cho C."/>
        </authorList>
    </citation>
    <scope>NUCLEOTIDE SEQUENCE [LARGE SCALE GENOMIC DNA]</scope>
    <source>
        <strain evidence="4 5">BN140041</strain>
    </source>
</reference>
<keyword evidence="5" id="KW-1185">Reference proteome</keyword>
<comment type="caution">
    <text evidence="4">The sequence shown here is derived from an EMBL/GenBank/DDBJ whole genome shotgun (WGS) entry which is preliminary data.</text>
</comment>
<feature type="domain" description="Mammalian cell entry C-terminal" evidence="3">
    <location>
        <begin position="119"/>
        <end position="299"/>
    </location>
</feature>
<keyword evidence="1" id="KW-1133">Transmembrane helix</keyword>
<feature type="domain" description="Mce/MlaD" evidence="2">
    <location>
        <begin position="38"/>
        <end position="111"/>
    </location>
</feature>
<dbReference type="Proteomes" id="UP000324351">
    <property type="component" value="Unassembled WGS sequence"/>
</dbReference>
<dbReference type="InterPro" id="IPR003399">
    <property type="entry name" value="Mce/MlaD"/>
</dbReference>
<evidence type="ECO:0000259" key="2">
    <source>
        <dbReference type="Pfam" id="PF02470"/>
    </source>
</evidence>
<protein>
    <submittedName>
        <fullName evidence="4">MCE family protein</fullName>
    </submittedName>
</protein>
<dbReference type="InterPro" id="IPR052336">
    <property type="entry name" value="MlaD_Phospholipid_Transporter"/>
</dbReference>
<keyword evidence="1" id="KW-0472">Membrane</keyword>
<reference evidence="4 5" key="2">
    <citation type="submission" date="2019-09" db="EMBL/GenBank/DDBJ databases">
        <authorList>
            <person name="Jin C."/>
        </authorList>
    </citation>
    <scope>NUCLEOTIDE SEQUENCE [LARGE SCALE GENOMIC DNA]</scope>
    <source>
        <strain evidence="4 5">BN140041</strain>
    </source>
</reference>
<organism evidence="4 5">
    <name type="scientific">Nocardioides antri</name>
    <dbReference type="NCBI Taxonomy" id="2607659"/>
    <lineage>
        <taxon>Bacteria</taxon>
        <taxon>Bacillati</taxon>
        <taxon>Actinomycetota</taxon>
        <taxon>Actinomycetes</taxon>
        <taxon>Propionibacteriales</taxon>
        <taxon>Nocardioidaceae</taxon>
        <taxon>Nocardioides</taxon>
    </lineage>
</organism>
<name>A0A5B1M221_9ACTN</name>
<dbReference type="NCBIfam" id="TIGR00996">
    <property type="entry name" value="Mtu_fam_mce"/>
    <property type="match status" value="1"/>
</dbReference>
<dbReference type="PANTHER" id="PTHR33371:SF18">
    <property type="entry name" value="MCE-FAMILY PROTEIN MCE3C"/>
    <property type="match status" value="1"/>
</dbReference>
<evidence type="ECO:0000313" key="4">
    <source>
        <dbReference type="EMBL" id="KAA1426982.1"/>
    </source>
</evidence>
<evidence type="ECO:0000256" key="1">
    <source>
        <dbReference type="SAM" id="Phobius"/>
    </source>
</evidence>
<gene>
    <name evidence="4" type="ORF">F0U47_11770</name>
</gene>
<dbReference type="Pfam" id="PF11887">
    <property type="entry name" value="Mce4_CUP1"/>
    <property type="match status" value="1"/>
</dbReference>
<feature type="transmembrane region" description="Helical" evidence="1">
    <location>
        <begin position="12"/>
        <end position="37"/>
    </location>
</feature>
<proteinExistence type="predicted"/>
<evidence type="ECO:0000313" key="5">
    <source>
        <dbReference type="Proteomes" id="UP000324351"/>
    </source>
</evidence>
<dbReference type="InterPro" id="IPR005693">
    <property type="entry name" value="Mce"/>
</dbReference>
<sequence>MKLLSRDDPFRTGIAAFVALGLLGAAILVISVIPFGASTYVAEFSHTGGLRAGEGVQIAGVEVGEVRDIEVDGARVLIEFTVDSDIDLGSRTKAAVKVGTLLGTHYLAITPRGGGELSDDTIPLAQTSVPFNLQDVIDEGTGAVNQIDGRKVAQALSVVAETLRAAGPRLEPAFEGIARVSDLITDREDQIGELLEASRLISDQLSNSTGDLVQLMEQSNLVIEELVRRREAIRDLLRDIGSITASINQIMDDNAAKLRPMLRDLDAVVGVLLSRDEELREALHNLAVTSRYFANAGGDGPFINLLFLENVPDKVRCGPTGGC</sequence>
<dbReference type="PRINTS" id="PR01782">
    <property type="entry name" value="MCEVIRFACTOR"/>
</dbReference>
<dbReference type="RefSeq" id="WP_149750675.1">
    <property type="nucleotide sequence ID" value="NZ_VUJW01000004.1"/>
</dbReference>